<evidence type="ECO:0000313" key="1">
    <source>
        <dbReference type="EMBL" id="MFD1366160.1"/>
    </source>
</evidence>
<organism evidence="1 2">
    <name type="scientific">Actinoplanes sichuanensis</name>
    <dbReference type="NCBI Taxonomy" id="512349"/>
    <lineage>
        <taxon>Bacteria</taxon>
        <taxon>Bacillati</taxon>
        <taxon>Actinomycetota</taxon>
        <taxon>Actinomycetes</taxon>
        <taxon>Micromonosporales</taxon>
        <taxon>Micromonosporaceae</taxon>
        <taxon>Actinoplanes</taxon>
    </lineage>
</organism>
<accession>A0ABW4A611</accession>
<proteinExistence type="predicted"/>
<dbReference type="Proteomes" id="UP001597183">
    <property type="component" value="Unassembled WGS sequence"/>
</dbReference>
<protein>
    <submittedName>
        <fullName evidence="1">Uncharacterized protein</fullName>
    </submittedName>
</protein>
<gene>
    <name evidence="1" type="ORF">ACFQ5G_12470</name>
</gene>
<keyword evidence="2" id="KW-1185">Reference proteome</keyword>
<reference evidence="2" key="1">
    <citation type="journal article" date="2019" name="Int. J. Syst. Evol. Microbiol.">
        <title>The Global Catalogue of Microorganisms (GCM) 10K type strain sequencing project: providing services to taxonomists for standard genome sequencing and annotation.</title>
        <authorList>
            <consortium name="The Broad Institute Genomics Platform"/>
            <consortium name="The Broad Institute Genome Sequencing Center for Infectious Disease"/>
            <person name="Wu L."/>
            <person name="Ma J."/>
        </authorList>
    </citation>
    <scope>NUCLEOTIDE SEQUENCE [LARGE SCALE GENOMIC DNA]</scope>
    <source>
        <strain evidence="2">CCM 7526</strain>
    </source>
</reference>
<name>A0ABW4A611_9ACTN</name>
<dbReference type="EMBL" id="JBHTMK010000016">
    <property type="protein sequence ID" value="MFD1366160.1"/>
    <property type="molecule type" value="Genomic_DNA"/>
</dbReference>
<sequence>MSTHLIWSNKHGMWWRPGRRGYTNSLHEAGRYTEDEARQICADANITPQRRTDPYTGVPYVQDNEVMILTPVNVAARLKTIDTVEASVLGVNGNREVTPTDLIAGDLMSACIDRGIELSPLDRDVLRWISSHGAMAAQAVSDLISRASAAGAKQSAEVRELAERWVVDPGAFPDGAADPLMQIAELLGVTTRG</sequence>
<dbReference type="RefSeq" id="WP_317786558.1">
    <property type="nucleotide sequence ID" value="NZ_AP028461.1"/>
</dbReference>
<comment type="caution">
    <text evidence="1">The sequence shown here is derived from an EMBL/GenBank/DDBJ whole genome shotgun (WGS) entry which is preliminary data.</text>
</comment>
<evidence type="ECO:0000313" key="2">
    <source>
        <dbReference type="Proteomes" id="UP001597183"/>
    </source>
</evidence>